<protein>
    <submittedName>
        <fullName evidence="1">Uncharacterized protein</fullName>
    </submittedName>
</protein>
<sequence>MLRQFAILKQDVEPKTKHFIGFPPEISGDSSSARSLPNAKFVLLIEKSDGFSLYRYDVDGNFAGDTFHGTIPNAKGQAKFEYNIKSESQWISIPKDEKSEINYVIRYYKAREQRRAQKKEQDENNIIDN</sequence>
<organism evidence="1 2">
    <name type="scientific">Paenibacillus alvei</name>
    <name type="common">Bacillus alvei</name>
    <dbReference type="NCBI Taxonomy" id="44250"/>
    <lineage>
        <taxon>Bacteria</taxon>
        <taxon>Bacillati</taxon>
        <taxon>Bacillota</taxon>
        <taxon>Bacilli</taxon>
        <taxon>Bacillales</taxon>
        <taxon>Paenibacillaceae</taxon>
        <taxon>Paenibacillus</taxon>
    </lineage>
</organism>
<keyword evidence="2" id="KW-1185">Reference proteome</keyword>
<evidence type="ECO:0000313" key="1">
    <source>
        <dbReference type="EMBL" id="MCY9531332.1"/>
    </source>
</evidence>
<dbReference type="EMBL" id="JAMDLY010000014">
    <property type="protein sequence ID" value="MCY9531332.1"/>
    <property type="molecule type" value="Genomic_DNA"/>
</dbReference>
<name>A0ABT4EC74_PAEAL</name>
<comment type="caution">
    <text evidence="1">The sequence shown here is derived from an EMBL/GenBank/DDBJ whole genome shotgun (WGS) entry which is preliminary data.</text>
</comment>
<accession>A0ABT4EC74</accession>
<reference evidence="1 2" key="1">
    <citation type="submission" date="2022-05" db="EMBL/GenBank/DDBJ databases">
        <title>Genome Sequencing of Bee-Associated Microbes.</title>
        <authorList>
            <person name="Dunlap C."/>
        </authorList>
    </citation>
    <scope>NUCLEOTIDE SEQUENCE [LARGE SCALE GENOMIC DNA]</scope>
    <source>
        <strain evidence="1 2">NRRL NRS-750</strain>
    </source>
</reference>
<gene>
    <name evidence="1" type="ORF">M5X04_18655</name>
</gene>
<dbReference type="RefSeq" id="WP_090511173.1">
    <property type="nucleotide sequence ID" value="NZ_JAMDLY010000014.1"/>
</dbReference>
<evidence type="ECO:0000313" key="2">
    <source>
        <dbReference type="Proteomes" id="UP001527090"/>
    </source>
</evidence>
<proteinExistence type="predicted"/>
<dbReference type="Proteomes" id="UP001527090">
    <property type="component" value="Unassembled WGS sequence"/>
</dbReference>